<organism evidence="8 9">
    <name type="scientific">Paenibacillus agaridevorans</name>
    <dbReference type="NCBI Taxonomy" id="171404"/>
    <lineage>
        <taxon>Bacteria</taxon>
        <taxon>Bacillati</taxon>
        <taxon>Bacillota</taxon>
        <taxon>Bacilli</taxon>
        <taxon>Bacillales</taxon>
        <taxon>Paenibacillaceae</taxon>
        <taxon>Paenibacillus</taxon>
    </lineage>
</organism>
<dbReference type="GO" id="GO:0016139">
    <property type="term" value="P:glycoside catabolic process"/>
    <property type="evidence" value="ECO:0007669"/>
    <property type="project" value="TreeGrafter"/>
</dbReference>
<dbReference type="Pfam" id="PF01120">
    <property type="entry name" value="Alpha_L_fucos"/>
    <property type="match status" value="1"/>
</dbReference>
<evidence type="ECO:0000313" key="8">
    <source>
        <dbReference type="EMBL" id="GBG08954.1"/>
    </source>
</evidence>
<dbReference type="EMBL" id="BDQX01000182">
    <property type="protein sequence ID" value="GBG08954.1"/>
    <property type="molecule type" value="Genomic_DNA"/>
</dbReference>
<dbReference type="SUPFAM" id="SSF51445">
    <property type="entry name" value="(Trans)glycosidases"/>
    <property type="match status" value="1"/>
</dbReference>
<dbReference type="AlphaFoldDB" id="A0A2R5F043"/>
<evidence type="ECO:0000256" key="2">
    <source>
        <dbReference type="ARBA" id="ARBA00007951"/>
    </source>
</evidence>
<proteinExistence type="inferred from homology"/>
<dbReference type="InterPro" id="IPR016286">
    <property type="entry name" value="FUC_metazoa-typ"/>
</dbReference>
<dbReference type="PANTHER" id="PTHR10030:SF37">
    <property type="entry name" value="ALPHA-L-FUCOSIDASE-RELATED"/>
    <property type="match status" value="1"/>
</dbReference>
<evidence type="ECO:0000256" key="5">
    <source>
        <dbReference type="ARBA" id="ARBA00022801"/>
    </source>
</evidence>
<feature type="domain" description="Glycoside hydrolase family 29 N-terminal" evidence="7">
    <location>
        <begin position="13"/>
        <end position="309"/>
    </location>
</feature>
<dbReference type="RefSeq" id="WP_219930295.1">
    <property type="nucleotide sequence ID" value="NZ_BDQX01000182.1"/>
</dbReference>
<dbReference type="InterPro" id="IPR000933">
    <property type="entry name" value="Glyco_hydro_29"/>
</dbReference>
<comment type="function">
    <text evidence="1">Alpha-L-fucosidase is responsible for hydrolyzing the alpha-1,6-linked fucose joined to the reducing-end N-acetylglucosamine of the carbohydrate moieties of glycoproteins.</text>
</comment>
<name>A0A2R5F043_9BACL</name>
<dbReference type="GO" id="GO:0004560">
    <property type="term" value="F:alpha-L-fucosidase activity"/>
    <property type="evidence" value="ECO:0007669"/>
    <property type="project" value="InterPro"/>
</dbReference>
<reference evidence="8 9" key="1">
    <citation type="submission" date="2017-08" db="EMBL/GenBank/DDBJ databases">
        <title>Substantial Increase in Enzyme Production by Combined Drug-Resistance Mutations in Paenibacillus agaridevorans.</title>
        <authorList>
            <person name="Tanaka Y."/>
            <person name="Funane K."/>
            <person name="Hosaka T."/>
            <person name="Shiwa Y."/>
            <person name="Fujita N."/>
            <person name="Miyazaki T."/>
            <person name="Yoshikawa H."/>
            <person name="Murakami K."/>
            <person name="Kasahara K."/>
            <person name="Inaoka T."/>
            <person name="Hiraga Y."/>
            <person name="Ochi K."/>
        </authorList>
    </citation>
    <scope>NUCLEOTIDE SEQUENCE [LARGE SCALE GENOMIC DNA]</scope>
    <source>
        <strain evidence="8 9">T-3040</strain>
    </source>
</reference>
<evidence type="ECO:0000313" key="9">
    <source>
        <dbReference type="Proteomes" id="UP000245202"/>
    </source>
</evidence>
<keyword evidence="5" id="KW-0378">Hydrolase</keyword>
<keyword evidence="4" id="KW-0732">Signal</keyword>
<evidence type="ECO:0000256" key="3">
    <source>
        <dbReference type="ARBA" id="ARBA00012662"/>
    </source>
</evidence>
<dbReference type="PRINTS" id="PR00741">
    <property type="entry name" value="GLHYDRLASE29"/>
</dbReference>
<comment type="caution">
    <text evidence="8">The sequence shown here is derived from an EMBL/GenBank/DDBJ whole genome shotgun (WGS) entry which is preliminary data.</text>
</comment>
<dbReference type="PANTHER" id="PTHR10030">
    <property type="entry name" value="ALPHA-L-FUCOSIDASE"/>
    <property type="match status" value="1"/>
</dbReference>
<dbReference type="GO" id="GO:0005764">
    <property type="term" value="C:lysosome"/>
    <property type="evidence" value="ECO:0007669"/>
    <property type="project" value="TreeGrafter"/>
</dbReference>
<comment type="similarity">
    <text evidence="2">Belongs to the glycosyl hydrolase 29 family.</text>
</comment>
<dbReference type="EC" id="3.2.1.51" evidence="3"/>
<gene>
    <name evidence="8" type="ORF">PAT3040_03571</name>
</gene>
<dbReference type="InterPro" id="IPR057739">
    <property type="entry name" value="Glyco_hydro_29_N"/>
</dbReference>
<evidence type="ECO:0000256" key="1">
    <source>
        <dbReference type="ARBA" id="ARBA00004071"/>
    </source>
</evidence>
<evidence type="ECO:0000256" key="4">
    <source>
        <dbReference type="ARBA" id="ARBA00022729"/>
    </source>
</evidence>
<dbReference type="InterPro" id="IPR017853">
    <property type="entry name" value="GH"/>
</dbReference>
<protein>
    <recommendedName>
        <fullName evidence="3">alpha-L-fucosidase</fullName>
        <ecNumber evidence="3">3.2.1.51</ecNumber>
    </recommendedName>
</protein>
<dbReference type="Gene3D" id="3.20.20.80">
    <property type="entry name" value="Glycosidases"/>
    <property type="match status" value="1"/>
</dbReference>
<sequence length="417" mass="46740">MMHEVPQPLPYIRSFENMAFGMFIHWGLYSALGQGEWVMDAQKIPSSEYAKLADSFTAKDFDARRIAELARDAGMKYIVLTMRHHDGFSLYDTSGLGEYDSVHSLAGRDLAHEFVEGCREFGIMPFFYHTTLDWHREEYVTDFPAYLRYLRASIERLCTRYGPIGGFWFDGNWDKPDADWEEGALYELIRKHQPNAIIVNNSGLGAQGAYGHPEIDCVTFEQGRPSAMDRRGMPKYVAGEMCQTINSHWGVGLRDFNYKSLGQLIEFFCSCRKVGANYLLNIGLQGDGAVGAMEYGLLRAIGNWSAIHEEALYETRPTSISGGEQDFALENSAGKLYFFVHRLAIAGSSHVVAGGNFTGPRSFEGVGKAITGVRWLDNQEEVPFVHDRQSGLFCLQASGYPYGTDLVVRVAVAETKE</sequence>
<evidence type="ECO:0000256" key="6">
    <source>
        <dbReference type="ARBA" id="ARBA00023295"/>
    </source>
</evidence>
<dbReference type="Proteomes" id="UP000245202">
    <property type="component" value="Unassembled WGS sequence"/>
</dbReference>
<dbReference type="SMART" id="SM00812">
    <property type="entry name" value="Alpha_L_fucos"/>
    <property type="match status" value="1"/>
</dbReference>
<dbReference type="GO" id="GO:0006004">
    <property type="term" value="P:fucose metabolic process"/>
    <property type="evidence" value="ECO:0007669"/>
    <property type="project" value="InterPro"/>
</dbReference>
<evidence type="ECO:0000259" key="7">
    <source>
        <dbReference type="Pfam" id="PF01120"/>
    </source>
</evidence>
<keyword evidence="9" id="KW-1185">Reference proteome</keyword>
<accession>A0A2R5F043</accession>
<keyword evidence="6" id="KW-0326">Glycosidase</keyword>